<dbReference type="OrthoDB" id="4769at2759"/>
<evidence type="ECO:0000256" key="8">
    <source>
        <dbReference type="ARBA" id="ARBA00022692"/>
    </source>
</evidence>
<feature type="transmembrane region" description="Helical" evidence="14">
    <location>
        <begin position="353"/>
        <end position="371"/>
    </location>
</feature>
<feature type="transmembrane region" description="Helical" evidence="14">
    <location>
        <begin position="164"/>
        <end position="188"/>
    </location>
</feature>
<evidence type="ECO:0000313" key="16">
    <source>
        <dbReference type="Proteomes" id="UP001151699"/>
    </source>
</evidence>
<evidence type="ECO:0000256" key="13">
    <source>
        <dbReference type="ARBA" id="ARBA00048064"/>
    </source>
</evidence>
<dbReference type="PIRSF" id="PIRSF028810">
    <property type="entry name" value="Alpha1_2_glucosyltferase_Alg10"/>
    <property type="match status" value="1"/>
</dbReference>
<keyword evidence="9" id="KW-0256">Endoplasmic reticulum</keyword>
<feature type="transmembrane region" description="Helical" evidence="14">
    <location>
        <begin position="237"/>
        <end position="258"/>
    </location>
</feature>
<feature type="transmembrane region" description="Helical" evidence="14">
    <location>
        <begin position="383"/>
        <end position="411"/>
    </location>
</feature>
<dbReference type="GO" id="GO:0006488">
    <property type="term" value="P:dolichol-linked oligosaccharide biosynthetic process"/>
    <property type="evidence" value="ECO:0007669"/>
    <property type="project" value="UniProtKB-UniRule"/>
</dbReference>
<proteinExistence type="inferred from homology"/>
<dbReference type="PANTHER" id="PTHR12989:SF10">
    <property type="entry name" value="DOL-P-GLC:GLC(2)MAN(9)GLCNAC(2)-PP-DOL ALPHA-1,2-GLUCOSYLTRANSFERASE-RELATED"/>
    <property type="match status" value="1"/>
</dbReference>
<protein>
    <recommendedName>
        <fullName evidence="5 14">Dol-P-Glc:Glc(2)Man(9)GlcNAc(2)-PP-Dol alpha-1,2-glucosyltransferase</fullName>
        <ecNumber evidence="4 14">2.4.1.256</ecNumber>
    </recommendedName>
</protein>
<keyword evidence="11 14" id="KW-0472">Membrane</keyword>
<evidence type="ECO:0000256" key="11">
    <source>
        <dbReference type="ARBA" id="ARBA00023136"/>
    </source>
</evidence>
<comment type="pathway">
    <text evidence="2">Protein modification; protein glycosylation.</text>
</comment>
<gene>
    <name evidence="15" type="primary">Alg10</name>
    <name evidence="15" type="ORF">Bhyg_15712</name>
</gene>
<feature type="transmembrane region" description="Helical" evidence="14">
    <location>
        <begin position="278"/>
        <end position="298"/>
    </location>
</feature>
<evidence type="ECO:0000256" key="2">
    <source>
        <dbReference type="ARBA" id="ARBA00004922"/>
    </source>
</evidence>
<feature type="transmembrane region" description="Helical" evidence="14">
    <location>
        <begin position="310"/>
        <end position="333"/>
    </location>
</feature>
<dbReference type="Proteomes" id="UP001151699">
    <property type="component" value="Unassembled WGS sequence"/>
</dbReference>
<keyword evidence="8 14" id="KW-0812">Transmembrane</keyword>
<dbReference type="AlphaFoldDB" id="A0A9Q0MKU8"/>
<comment type="subcellular location">
    <subcellularLocation>
        <location evidence="1">Endoplasmic reticulum membrane</location>
        <topology evidence="1">Multi-pass membrane protein</topology>
    </subcellularLocation>
</comment>
<organism evidence="15 16">
    <name type="scientific">Pseudolycoriella hygida</name>
    <dbReference type="NCBI Taxonomy" id="35572"/>
    <lineage>
        <taxon>Eukaryota</taxon>
        <taxon>Metazoa</taxon>
        <taxon>Ecdysozoa</taxon>
        <taxon>Arthropoda</taxon>
        <taxon>Hexapoda</taxon>
        <taxon>Insecta</taxon>
        <taxon>Pterygota</taxon>
        <taxon>Neoptera</taxon>
        <taxon>Endopterygota</taxon>
        <taxon>Diptera</taxon>
        <taxon>Nematocera</taxon>
        <taxon>Sciaroidea</taxon>
        <taxon>Sciaridae</taxon>
        <taxon>Pseudolycoriella</taxon>
    </lineage>
</organism>
<evidence type="ECO:0000256" key="12">
    <source>
        <dbReference type="ARBA" id="ARBA00044727"/>
    </source>
</evidence>
<evidence type="ECO:0000256" key="1">
    <source>
        <dbReference type="ARBA" id="ARBA00004477"/>
    </source>
</evidence>
<dbReference type="EMBL" id="WJQU01002055">
    <property type="protein sequence ID" value="KAJ6633375.1"/>
    <property type="molecule type" value="Genomic_DNA"/>
</dbReference>
<dbReference type="PANTHER" id="PTHR12989">
    <property type="entry name" value="ALPHA-1,2-GLUCOSYLTRANSFERASE ALG10"/>
    <property type="match status" value="1"/>
</dbReference>
<feature type="transmembrane region" description="Helical" evidence="14">
    <location>
        <begin position="9"/>
        <end position="27"/>
    </location>
</feature>
<accession>A0A9Q0MKU8</accession>
<comment type="function">
    <text evidence="12">Dol-P-Glc:Glc(2)Man(9)GlcNAc(2)-PP-Dol alpha-1,2-glucosyltransferase that operates in the biosynthetic pathway of dolichol-linked oligosaccharides, the glycan precursors employed in protein asparagine (N)-glycosylation. The assembly of dolichol-linked oligosaccharides begins on the cytosolic side of the endoplasmic reticulum membrane and finishes in its lumen. The sequential addition of sugars to dolichol pyrophosphate produces dolichol-linked oligosaccharides containing fourteen sugars, including two GlcNAcs, nine mannoses and three glucoses. Once assembled, the oligosaccharide is transferred from the lipid to nascent proteins by oligosaccharyltransferases. In the lumen of the endoplasmic reticulum, adds the third and last glucose residue from dolichyl phosphate glucose (Dol-P-Glc) onto the lipid-linked oligosaccharide intermediate Glc(2)Man(9)GlcNAc(2)-PP-Dol to produce Glc(3)Man(9)GlcNAc(2)-PP-Dol.</text>
</comment>
<name>A0A9Q0MKU8_9DIPT</name>
<evidence type="ECO:0000256" key="3">
    <source>
        <dbReference type="ARBA" id="ARBA00010600"/>
    </source>
</evidence>
<sequence>MANSRLPKLTLFIVYTLFSVFIFFKVFDTSNLVIDEEFHLRQGLHYCNGDFRIWDPKITTLPGLYIVSTLLFLPFNLCNAFMLRTTSLIASIINVWFIYEIRKFVTQRSKSKDWKLAFETFIISTLPPMYFFAHLYYTDIISITTVLGLVLFNMRNEHNKSALFGFASVLMRQTNIVWVGMAFGMTVIDKFVSQTLPFVKDADKTSKIDHVYTFKDIIAVAGFYLKRFYLIPKQFKLLAFYLFGYLLVILAFIVFVTWNGSIVVGDKSAHEATLHLPQILYFSLFTFVFGISMLLTHLKRTITSACQKWYIVAVGTIIIAVIIKFNTIVHPYLLADNRHYTFYVWNKFYGKYALARYAVAPVYVMSLISLFHTMNNKSAGFKIVFSACTFAAIAFQQLIEVRYFIIPFLLLRLNTSQMKSKNLFLEFLSYMLINAFVFLTFFSKEIYWSDFEQAQRLIW</sequence>
<reference evidence="15" key="1">
    <citation type="submission" date="2022-07" db="EMBL/GenBank/DDBJ databases">
        <authorList>
            <person name="Trinca V."/>
            <person name="Uliana J.V.C."/>
            <person name="Torres T.T."/>
            <person name="Ward R.J."/>
            <person name="Monesi N."/>
        </authorList>
    </citation>
    <scope>NUCLEOTIDE SEQUENCE</scope>
    <source>
        <strain evidence="15">HSMRA1968</strain>
        <tissue evidence="15">Whole embryos</tissue>
    </source>
</reference>
<comment type="caution">
    <text evidence="15">The sequence shown here is derived from an EMBL/GenBank/DDBJ whole genome shotgun (WGS) entry which is preliminary data.</text>
</comment>
<keyword evidence="16" id="KW-1185">Reference proteome</keyword>
<evidence type="ECO:0000313" key="15">
    <source>
        <dbReference type="EMBL" id="KAJ6633375.1"/>
    </source>
</evidence>
<evidence type="ECO:0000256" key="6">
    <source>
        <dbReference type="ARBA" id="ARBA00022676"/>
    </source>
</evidence>
<feature type="transmembrane region" description="Helical" evidence="14">
    <location>
        <begin position="423"/>
        <end position="442"/>
    </location>
</feature>
<dbReference type="GO" id="GO:0005789">
    <property type="term" value="C:endoplasmic reticulum membrane"/>
    <property type="evidence" value="ECO:0007669"/>
    <property type="project" value="UniProtKB-SubCell"/>
</dbReference>
<evidence type="ECO:0000256" key="10">
    <source>
        <dbReference type="ARBA" id="ARBA00022989"/>
    </source>
</evidence>
<dbReference type="Pfam" id="PF04922">
    <property type="entry name" value="DIE2_ALG10"/>
    <property type="match status" value="1"/>
</dbReference>
<evidence type="ECO:0000256" key="5">
    <source>
        <dbReference type="ARBA" id="ARBA00018512"/>
    </source>
</evidence>
<feature type="transmembrane region" description="Helical" evidence="14">
    <location>
        <begin position="81"/>
        <end position="101"/>
    </location>
</feature>
<comment type="similarity">
    <text evidence="3 14">Belongs to the ALG10 glucosyltransferase family.</text>
</comment>
<evidence type="ECO:0000256" key="7">
    <source>
        <dbReference type="ARBA" id="ARBA00022679"/>
    </source>
</evidence>
<feature type="transmembrane region" description="Helical" evidence="14">
    <location>
        <begin position="208"/>
        <end position="225"/>
    </location>
</feature>
<dbReference type="InterPro" id="IPR016900">
    <property type="entry name" value="Alg10"/>
</dbReference>
<keyword evidence="10 14" id="KW-1133">Transmembrane helix</keyword>
<evidence type="ECO:0000256" key="4">
    <source>
        <dbReference type="ARBA" id="ARBA00011967"/>
    </source>
</evidence>
<evidence type="ECO:0000256" key="9">
    <source>
        <dbReference type="ARBA" id="ARBA00022824"/>
    </source>
</evidence>
<evidence type="ECO:0000256" key="14">
    <source>
        <dbReference type="PIRNR" id="PIRNR028810"/>
    </source>
</evidence>
<dbReference type="EC" id="2.4.1.256" evidence="4 14"/>
<dbReference type="GO" id="GO:0106073">
    <property type="term" value="F:dolichyl pyrophosphate Glc2Man9GlcNAc2 alpha-1,2-glucosyltransferase activity"/>
    <property type="evidence" value="ECO:0007669"/>
    <property type="project" value="UniProtKB-UniRule"/>
</dbReference>
<feature type="transmembrane region" description="Helical" evidence="14">
    <location>
        <begin position="136"/>
        <end position="152"/>
    </location>
</feature>
<keyword evidence="6 14" id="KW-0328">Glycosyltransferase</keyword>
<keyword evidence="7" id="KW-0808">Transferase</keyword>
<comment type="catalytic activity">
    <reaction evidence="13">
        <text>an alpha-D-Glc-(1-&gt;3)-alpha-D-Glc-(1-&gt;3)-alpha-D-Man-(1-&gt;2)-alpha-D-Man-(1-&gt;2)-alpha-D-Man-(1-&gt;3)-[alpha-D-Man-(1-&gt;2)-alpha-D-Man-(1-&gt;3)-[alpha-D-Man-(1-&gt;2)-alpha-D-Man-(1-&gt;6)]-alpha-D-Man-(1-&gt;6)]-beta-D-Man-(1-&gt;4)-beta-D-GlcNAc-(1-&gt;4)-alpha-D-GlcNAc-diphospho-di-trans,poly-cis-dolichol + a di-trans,poly-cis-dolichyl beta-D-glucosyl phosphate = a alpha-D-Glc-(1-&gt;2)-alpha-D-Glc-(1-&gt;3)-alpha-D-Glc-(1-&gt;3)-alpha-D-Man-(1-&gt;2)-alpha-D-Man-(1-&gt;2)-alpha-D-Man-(1-&gt;3)-[alpha-D-Man-(1-&gt;2)-alpha-D-Man-(1-&gt;3)-[alpha-D-Man-(1-&gt;2)-alpha-D-Man-(1-&gt;6)]-alpha-D-Man-(1-&gt;6)]-beta-D-Man-(1-&gt;4)-beta-D-GlcNAc-(1-&gt;4)-alpha-D-GlcNAc-diphospho-di-trans,poly-cis-dolichol + a di-trans,poly-cis-dolichyl phosphate + H(+)</text>
        <dbReference type="Rhea" id="RHEA:29543"/>
        <dbReference type="Rhea" id="RHEA-COMP:19498"/>
        <dbReference type="Rhea" id="RHEA-COMP:19502"/>
        <dbReference type="Rhea" id="RHEA-COMP:19512"/>
        <dbReference type="Rhea" id="RHEA-COMP:19522"/>
        <dbReference type="ChEBI" id="CHEBI:15378"/>
        <dbReference type="ChEBI" id="CHEBI:57525"/>
        <dbReference type="ChEBI" id="CHEBI:57683"/>
        <dbReference type="ChEBI" id="CHEBI:132522"/>
        <dbReference type="ChEBI" id="CHEBI:132523"/>
        <dbReference type="EC" id="2.4.1.256"/>
    </reaction>
    <physiologicalReaction direction="left-to-right" evidence="13">
        <dbReference type="Rhea" id="RHEA:29544"/>
    </physiologicalReaction>
</comment>